<dbReference type="GO" id="GO:0005829">
    <property type="term" value="C:cytosol"/>
    <property type="evidence" value="ECO:0007669"/>
    <property type="project" value="TreeGrafter"/>
</dbReference>
<organism evidence="6 7">
    <name type="scientific">Mycolicibacterium llatzerense</name>
    <dbReference type="NCBI Taxonomy" id="280871"/>
    <lineage>
        <taxon>Bacteria</taxon>
        <taxon>Bacillati</taxon>
        <taxon>Actinomycetota</taxon>
        <taxon>Actinomycetes</taxon>
        <taxon>Mycobacteriales</taxon>
        <taxon>Mycobacteriaceae</taxon>
        <taxon>Mycolicibacterium</taxon>
    </lineage>
</organism>
<dbReference type="Pfam" id="PF00591">
    <property type="entry name" value="Glycos_transf_3"/>
    <property type="match status" value="1"/>
</dbReference>
<dbReference type="InterPro" id="IPR018090">
    <property type="entry name" value="Pyrmidine_PPas_bac/euk"/>
</dbReference>
<dbReference type="InterPro" id="IPR000053">
    <property type="entry name" value="Thymidine/pyrmidine_PPase"/>
</dbReference>
<dbReference type="InterPro" id="IPR035902">
    <property type="entry name" value="Nuc_phospho_transferase"/>
</dbReference>
<comment type="subunit">
    <text evidence="2">Homodimer.</text>
</comment>
<name>A0A0D1LHW4_9MYCO</name>
<evidence type="ECO:0000313" key="7">
    <source>
        <dbReference type="Proteomes" id="UP000032221"/>
    </source>
</evidence>
<dbReference type="SUPFAM" id="SSF54680">
    <property type="entry name" value="Pyrimidine nucleoside phosphorylase C-terminal domain"/>
    <property type="match status" value="1"/>
</dbReference>
<evidence type="ECO:0000256" key="1">
    <source>
        <dbReference type="ARBA" id="ARBA00006915"/>
    </source>
</evidence>
<dbReference type="AlphaFoldDB" id="A0A0D1LHW4"/>
<accession>A0A0D1LHW4</accession>
<dbReference type="STRING" id="280871.TL10_18090"/>
<dbReference type="NCBIfam" id="TIGR02644">
    <property type="entry name" value="Y_phosphoryl"/>
    <property type="match status" value="1"/>
</dbReference>
<dbReference type="InterPro" id="IPR036320">
    <property type="entry name" value="Glycosyl_Trfase_fam3_N_dom_sf"/>
</dbReference>
<dbReference type="PANTHER" id="PTHR10515:SF0">
    <property type="entry name" value="THYMIDINE PHOSPHORYLASE"/>
    <property type="match status" value="1"/>
</dbReference>
<dbReference type="NCBIfam" id="NF004490">
    <property type="entry name" value="PRK05820.1"/>
    <property type="match status" value="1"/>
</dbReference>
<proteinExistence type="inferred from homology"/>
<dbReference type="InterPro" id="IPR036566">
    <property type="entry name" value="PYNP-like_C_sf"/>
</dbReference>
<dbReference type="InterPro" id="IPR017459">
    <property type="entry name" value="Glycosyl_Trfase_fam3_N_dom"/>
</dbReference>
<dbReference type="GO" id="GO:0004645">
    <property type="term" value="F:1,4-alpha-oligoglucan phosphorylase activity"/>
    <property type="evidence" value="ECO:0007669"/>
    <property type="project" value="InterPro"/>
</dbReference>
<dbReference type="SUPFAM" id="SSF52418">
    <property type="entry name" value="Nucleoside phosphorylase/phosphoribosyltransferase catalytic domain"/>
    <property type="match status" value="1"/>
</dbReference>
<sequence>MSSDAQNHGSHLDAPTVIRTKRDGGVLSDAAIDWVIDGYTHGRVADAQMSALLMAVFLRGMTPAEIARWTAAMVGSGERFDFTDLRRAGRPLALVDKHSTGGVGDKITIPLVPVVMACGGAVPQAAGRGLGHTGGTLDKLEAIPGFTAELSKDLIRQQLSDIGAAIFAAGDLAPADRKIYALRDVTGTTESLPLIASSIMSKKLAEGARSLVLDVKVGRGAFLKTEGESRELARTMVDLGVAYGVPTRALLTDMDRPLGRAVGNAIEVAESLDVLAGGGPDDVVTLTVALAREMLDVAGIDDVDPAQTLTDGTAMDCFRQLIAAQGGDPEAPLPMGTHTETVVATRGGVMGDIDAMAVAMAVWRLGAGRAQPGDPVQAGAGLYLHRRSGEPVAAGETLFTLYTETPERLPSALAELDGGWSVDDAAPAQRPVVLDRVE</sequence>
<dbReference type="Gene3D" id="1.20.970.10">
    <property type="entry name" value="Transferase, Pyrimidine Nucleoside Phosphorylase, Chain C"/>
    <property type="match status" value="1"/>
</dbReference>
<dbReference type="Gene3D" id="3.90.1170.30">
    <property type="entry name" value="Pyrimidine nucleoside phosphorylase-like, C-terminal domain"/>
    <property type="match status" value="1"/>
</dbReference>
<dbReference type="Pfam" id="PF02885">
    <property type="entry name" value="Glycos_trans_3N"/>
    <property type="match status" value="1"/>
</dbReference>
<dbReference type="GO" id="GO:0006206">
    <property type="term" value="P:pyrimidine nucleobase metabolic process"/>
    <property type="evidence" value="ECO:0007669"/>
    <property type="project" value="InterPro"/>
</dbReference>
<dbReference type="GO" id="GO:0006213">
    <property type="term" value="P:pyrimidine nucleoside metabolic process"/>
    <property type="evidence" value="ECO:0007669"/>
    <property type="project" value="InterPro"/>
</dbReference>
<protein>
    <submittedName>
        <fullName evidence="6">Pyrimidine-nucleoside phosphorylase</fullName>
    </submittedName>
</protein>
<dbReference type="RefSeq" id="WP_082067990.1">
    <property type="nucleotide sequence ID" value="NZ_JXST01000025.1"/>
</dbReference>
<evidence type="ECO:0000256" key="3">
    <source>
        <dbReference type="ARBA" id="ARBA00022676"/>
    </source>
</evidence>
<keyword evidence="7" id="KW-1185">Reference proteome</keyword>
<dbReference type="PROSITE" id="PS00647">
    <property type="entry name" value="THYMID_PHOSPHORYLASE"/>
    <property type="match status" value="1"/>
</dbReference>
<evidence type="ECO:0000313" key="6">
    <source>
        <dbReference type="EMBL" id="KIU15601.1"/>
    </source>
</evidence>
<dbReference type="Proteomes" id="UP000032221">
    <property type="component" value="Unassembled WGS sequence"/>
</dbReference>
<evidence type="ECO:0000256" key="4">
    <source>
        <dbReference type="ARBA" id="ARBA00022679"/>
    </source>
</evidence>
<comment type="similarity">
    <text evidence="1">Belongs to the thymidine/pyrimidine-nucleoside phosphorylase family.</text>
</comment>
<comment type="caution">
    <text evidence="6">The sequence shown here is derived from an EMBL/GenBank/DDBJ whole genome shotgun (WGS) entry which is preliminary data.</text>
</comment>
<reference evidence="6 7" key="1">
    <citation type="submission" date="2015-01" db="EMBL/GenBank/DDBJ databases">
        <title>Genome sequence of Mycobacterium llatzerense and Mycobacterium immunogenum recovered from brain abscess.</title>
        <authorList>
            <person name="Greninger A.L."/>
            <person name="Langelier C."/>
            <person name="Cunningham G."/>
            <person name="Chiu C.Y."/>
            <person name="Miller S."/>
        </authorList>
    </citation>
    <scope>NUCLEOTIDE SEQUENCE [LARGE SCALE GENOMIC DNA]</scope>
    <source>
        <strain evidence="6 7">CLUC14</strain>
    </source>
</reference>
<dbReference type="SUPFAM" id="SSF47648">
    <property type="entry name" value="Nucleoside phosphorylase/phosphoribosyltransferase N-terminal domain"/>
    <property type="match status" value="1"/>
</dbReference>
<feature type="domain" description="Pyrimidine nucleoside phosphorylase C-terminal" evidence="5">
    <location>
        <begin position="349"/>
        <end position="423"/>
    </location>
</feature>
<dbReference type="PATRIC" id="fig|280871.6.peg.3742"/>
<evidence type="ECO:0000256" key="2">
    <source>
        <dbReference type="ARBA" id="ARBA00011738"/>
    </source>
</evidence>
<dbReference type="OrthoDB" id="9763887at2"/>
<keyword evidence="3" id="KW-0328">Glycosyltransferase</keyword>
<dbReference type="FunFam" id="1.20.970.10:FF:000004">
    <property type="entry name" value="Thymidine phosphorylase"/>
    <property type="match status" value="1"/>
</dbReference>
<dbReference type="GO" id="GO:0009032">
    <property type="term" value="F:thymidine phosphorylase activity"/>
    <property type="evidence" value="ECO:0007669"/>
    <property type="project" value="TreeGrafter"/>
</dbReference>
<dbReference type="PIRSF" id="PIRSF000478">
    <property type="entry name" value="TP_PyNP"/>
    <property type="match status" value="1"/>
</dbReference>
<dbReference type="PANTHER" id="PTHR10515">
    <property type="entry name" value="THYMIDINE PHOSPHORYLASE"/>
    <property type="match status" value="1"/>
</dbReference>
<dbReference type="EMBL" id="JXST01000025">
    <property type="protein sequence ID" value="KIU15601.1"/>
    <property type="molecule type" value="Genomic_DNA"/>
</dbReference>
<evidence type="ECO:0000259" key="5">
    <source>
        <dbReference type="SMART" id="SM00941"/>
    </source>
</evidence>
<dbReference type="InterPro" id="IPR017872">
    <property type="entry name" value="Pyrmidine_PPase_CS"/>
</dbReference>
<dbReference type="InterPro" id="IPR013102">
    <property type="entry name" value="PYNP_C"/>
</dbReference>
<dbReference type="FunFam" id="3.40.1030.10:FF:000003">
    <property type="entry name" value="Pyrimidine-nucleoside phosphorylase"/>
    <property type="match status" value="1"/>
</dbReference>
<dbReference type="Gene3D" id="3.40.1030.10">
    <property type="entry name" value="Nucleoside phosphorylase/phosphoribosyltransferase catalytic domain"/>
    <property type="match status" value="1"/>
</dbReference>
<gene>
    <name evidence="6" type="ORF">TL10_18090</name>
</gene>
<dbReference type="Pfam" id="PF07831">
    <property type="entry name" value="PYNP_C"/>
    <property type="match status" value="1"/>
</dbReference>
<keyword evidence="4" id="KW-0808">Transferase</keyword>
<dbReference type="SMART" id="SM00941">
    <property type="entry name" value="PYNP_C"/>
    <property type="match status" value="1"/>
</dbReference>
<dbReference type="InterPro" id="IPR000312">
    <property type="entry name" value="Glycosyl_Trfase_fam3"/>
</dbReference>